<reference evidence="2 3" key="1">
    <citation type="submission" date="2020-02" db="EMBL/GenBank/DDBJ databases">
        <title>Comparative genomics of the hypocrealean fungal genus Beauvera.</title>
        <authorList>
            <person name="Showalter D.N."/>
            <person name="Bushley K.E."/>
            <person name="Rehner S.A."/>
        </authorList>
    </citation>
    <scope>NUCLEOTIDE SEQUENCE [LARGE SCALE GENOMIC DNA]</scope>
    <source>
        <strain evidence="2 3">ARSEF4384</strain>
    </source>
</reference>
<sequence length="328" mass="35381">MRKSKGGVAVEDSANSYFTYRPLSNLPTPPSTARQQPRSTTASYTNDDGEVLPAVYRGKAQTPLSTGPAIHLVNLIPSSASLASTSVHLVQSMLGRASLPLETIALAVCVLDRLDSKFGRKWRLTCPLRPASISEPAATPETNKTHAKRHSMPVVAPQPSHRQSSSHHQQQQQQLHIDSVQPEIIILAALVIAHKFTEDSEQTAQTYCSAWGRGLWSSEQLNATERSIMENLNYRIMPLCDVDCLADAMVDMQLAGQDYCDWDAAEPSPPHSDGGGDVLFAAGDDHLDNGHDTSNFVAGHSRSKTTMLPASSMRSASVGLGASWATAL</sequence>
<comment type="caution">
    <text evidence="2">The sequence shown here is derived from an EMBL/GenBank/DDBJ whole genome shotgun (WGS) entry which is preliminary data.</text>
</comment>
<evidence type="ECO:0008006" key="4">
    <source>
        <dbReference type="Google" id="ProtNLM"/>
    </source>
</evidence>
<organism evidence="2 3">
    <name type="scientific">Beauveria asiatica</name>
    <dbReference type="NCBI Taxonomy" id="1069075"/>
    <lineage>
        <taxon>Eukaryota</taxon>
        <taxon>Fungi</taxon>
        <taxon>Dikarya</taxon>
        <taxon>Ascomycota</taxon>
        <taxon>Pezizomycotina</taxon>
        <taxon>Sordariomycetes</taxon>
        <taxon>Hypocreomycetidae</taxon>
        <taxon>Hypocreales</taxon>
        <taxon>Cordycipitaceae</taxon>
        <taxon>Beauveria</taxon>
    </lineage>
</organism>
<dbReference type="Proteomes" id="UP001397290">
    <property type="component" value="Unassembled WGS sequence"/>
</dbReference>
<protein>
    <recommendedName>
        <fullName evidence="4">Cyclin N-terminal domain-containing protein</fullName>
    </recommendedName>
</protein>
<feature type="compositionally biased region" description="Polar residues" evidence="1">
    <location>
        <begin position="31"/>
        <end position="46"/>
    </location>
</feature>
<feature type="region of interest" description="Disordered" evidence="1">
    <location>
        <begin position="132"/>
        <end position="174"/>
    </location>
</feature>
<accession>A0AAW0RM33</accession>
<evidence type="ECO:0000256" key="1">
    <source>
        <dbReference type="SAM" id="MobiDB-lite"/>
    </source>
</evidence>
<gene>
    <name evidence="2" type="ORF">G3M48_007870</name>
</gene>
<dbReference type="EMBL" id="JAAHCF010000570">
    <property type="protein sequence ID" value="KAK8142999.1"/>
    <property type="molecule type" value="Genomic_DNA"/>
</dbReference>
<name>A0AAW0RM33_9HYPO</name>
<feature type="region of interest" description="Disordered" evidence="1">
    <location>
        <begin position="19"/>
        <end position="48"/>
    </location>
</feature>
<dbReference type="Gene3D" id="1.10.472.10">
    <property type="entry name" value="Cyclin-like"/>
    <property type="match status" value="1"/>
</dbReference>
<evidence type="ECO:0000313" key="3">
    <source>
        <dbReference type="Proteomes" id="UP001397290"/>
    </source>
</evidence>
<dbReference type="SUPFAM" id="SSF47954">
    <property type="entry name" value="Cyclin-like"/>
    <property type="match status" value="1"/>
</dbReference>
<feature type="compositionally biased region" description="Low complexity" evidence="1">
    <location>
        <begin position="158"/>
        <end position="174"/>
    </location>
</feature>
<dbReference type="AlphaFoldDB" id="A0AAW0RM33"/>
<proteinExistence type="predicted"/>
<evidence type="ECO:0000313" key="2">
    <source>
        <dbReference type="EMBL" id="KAK8142999.1"/>
    </source>
</evidence>
<dbReference type="InterPro" id="IPR036915">
    <property type="entry name" value="Cyclin-like_sf"/>
</dbReference>
<keyword evidence="3" id="KW-1185">Reference proteome</keyword>